<accession>A0A7E6FTM1</accession>
<sequence>MSPFPVTCLAVTTVLLLTLTTFLVVTSDQEAYYKSLGPGYTYAYLQTSPTEQFFSTRNLLDCTALSLRSQSQFFTYNKVSHVCKNYAPNNFMTVVSTNDNNEISFIKNSQWIKVYALSMGAGSNVYNSFMNIGSPSTWEVEKCVGTFCPNFFRHPILDFWNSLAIDEVKLVIYKNETAVVTMIFDGRNTTLESWFSQENLKSSPWNDLASGNPDTFSLPGYKSKRRFYITHHSGCAGDNGWLTVNEGPLYCPFDTSNHYPFIRYSDSKFKVIWSKGYGIGDSMAIFIRLRS</sequence>
<protein>
    <submittedName>
        <fullName evidence="3">Uncharacterized protein LOC118768507</fullName>
    </submittedName>
</protein>
<evidence type="ECO:0000256" key="1">
    <source>
        <dbReference type="SAM" id="SignalP"/>
    </source>
</evidence>
<keyword evidence="1" id="KW-0732">Signal</keyword>
<dbReference type="Proteomes" id="UP000515154">
    <property type="component" value="Linkage group LG30"/>
</dbReference>
<dbReference type="KEGG" id="osn:118768507"/>
<organism evidence="2 3">
    <name type="scientific">Octopus sinensis</name>
    <name type="common">East Asian common octopus</name>
    <dbReference type="NCBI Taxonomy" id="2607531"/>
    <lineage>
        <taxon>Eukaryota</taxon>
        <taxon>Metazoa</taxon>
        <taxon>Spiralia</taxon>
        <taxon>Lophotrochozoa</taxon>
        <taxon>Mollusca</taxon>
        <taxon>Cephalopoda</taxon>
        <taxon>Coleoidea</taxon>
        <taxon>Octopodiformes</taxon>
        <taxon>Octopoda</taxon>
        <taxon>Incirrata</taxon>
        <taxon>Octopodidae</taxon>
        <taxon>Octopus</taxon>
    </lineage>
</organism>
<dbReference type="RefSeq" id="XP_036371041.1">
    <property type="nucleotide sequence ID" value="XM_036515148.1"/>
</dbReference>
<feature type="signal peptide" evidence="1">
    <location>
        <begin position="1"/>
        <end position="27"/>
    </location>
</feature>
<name>A0A7E6FTM1_9MOLL</name>
<gene>
    <name evidence="3" type="primary">LOC118768507</name>
</gene>
<evidence type="ECO:0000313" key="2">
    <source>
        <dbReference type="Proteomes" id="UP000515154"/>
    </source>
</evidence>
<reference evidence="3" key="1">
    <citation type="submission" date="2025-08" db="UniProtKB">
        <authorList>
            <consortium name="RefSeq"/>
        </authorList>
    </citation>
    <scope>IDENTIFICATION</scope>
</reference>
<feature type="chain" id="PRO_5028949424" evidence="1">
    <location>
        <begin position="28"/>
        <end position="291"/>
    </location>
</feature>
<keyword evidence="2" id="KW-1185">Reference proteome</keyword>
<evidence type="ECO:0000313" key="3">
    <source>
        <dbReference type="RefSeq" id="XP_036371041.1"/>
    </source>
</evidence>
<proteinExistence type="predicted"/>
<dbReference type="AlphaFoldDB" id="A0A7E6FTM1"/>